<dbReference type="AlphaFoldDB" id="A0A3S5CRT9"/>
<sequence>MTVLSIFILYSVFSLYQSPALQPLKLGIRRPGYNKGRTSRLSTSLGNLAIAPLSSRQRCSAWPGCRPMKPLFWK</sequence>
<reference evidence="2" key="1">
    <citation type="submission" date="2018-11" db="EMBL/GenBank/DDBJ databases">
        <authorList>
            <consortium name="Pathogen Informatics"/>
        </authorList>
    </citation>
    <scope>NUCLEOTIDE SEQUENCE</scope>
</reference>
<evidence type="ECO:0000256" key="1">
    <source>
        <dbReference type="SAM" id="SignalP"/>
    </source>
</evidence>
<comment type="caution">
    <text evidence="2">The sequence shown here is derived from an EMBL/GenBank/DDBJ whole genome shotgun (WGS) entry which is preliminary data.</text>
</comment>
<evidence type="ECO:0000313" key="3">
    <source>
        <dbReference type="Proteomes" id="UP000784294"/>
    </source>
</evidence>
<feature type="chain" id="PRO_5018626125" evidence="1">
    <location>
        <begin position="21"/>
        <end position="74"/>
    </location>
</feature>
<dbReference type="Proteomes" id="UP000784294">
    <property type="component" value="Unassembled WGS sequence"/>
</dbReference>
<gene>
    <name evidence="2" type="ORF">PXEA_LOCUS24691</name>
</gene>
<organism evidence="2 3">
    <name type="scientific">Protopolystoma xenopodis</name>
    <dbReference type="NCBI Taxonomy" id="117903"/>
    <lineage>
        <taxon>Eukaryota</taxon>
        <taxon>Metazoa</taxon>
        <taxon>Spiralia</taxon>
        <taxon>Lophotrochozoa</taxon>
        <taxon>Platyhelminthes</taxon>
        <taxon>Monogenea</taxon>
        <taxon>Polyopisthocotylea</taxon>
        <taxon>Polystomatidea</taxon>
        <taxon>Polystomatidae</taxon>
        <taxon>Protopolystoma</taxon>
    </lineage>
</organism>
<dbReference type="EMBL" id="CAAALY010120276">
    <property type="protein sequence ID" value="VEL31251.1"/>
    <property type="molecule type" value="Genomic_DNA"/>
</dbReference>
<feature type="signal peptide" evidence="1">
    <location>
        <begin position="1"/>
        <end position="20"/>
    </location>
</feature>
<evidence type="ECO:0000313" key="2">
    <source>
        <dbReference type="EMBL" id="VEL31251.1"/>
    </source>
</evidence>
<name>A0A3S5CRT9_9PLAT</name>
<keyword evidence="1" id="KW-0732">Signal</keyword>
<accession>A0A3S5CRT9</accession>
<proteinExistence type="predicted"/>
<protein>
    <submittedName>
        <fullName evidence="2">Uncharacterized protein</fullName>
    </submittedName>
</protein>
<keyword evidence="3" id="KW-1185">Reference proteome</keyword>